<dbReference type="EMBL" id="BMAT01008917">
    <property type="protein sequence ID" value="GFR95199.1"/>
    <property type="molecule type" value="Genomic_DNA"/>
</dbReference>
<dbReference type="PANTHER" id="PTHR38681:SF1">
    <property type="entry name" value="RETROVIRUS-RELATED POL POLYPROTEIN FROM TRANSPOSON 412-LIKE PROTEIN"/>
    <property type="match status" value="1"/>
</dbReference>
<dbReference type="PANTHER" id="PTHR38681">
    <property type="entry name" value="RETROVIRUS-RELATED POL POLYPROTEIN FROM TRANSPOSON 412-LIKE PROTEIN-RELATED"/>
    <property type="match status" value="1"/>
</dbReference>
<sequence>MKKLSPFPASRHGLPSPIAVPQSLRDARFVFFRHDGHRGPLRRPNDGPFWVIAPGDKTFRIRVGAREEIISTDRLKPAHVDLTGPYPVAQLRDVDAHHFNQQSQQPRRGHLSLNPHCHIITLTQHVQDARYACLYVSDDQCWCWGELCSVPLSVVK</sequence>
<keyword evidence="2" id="KW-1185">Reference proteome</keyword>
<organism evidence="1 2">
    <name type="scientific">Elysia marginata</name>
    <dbReference type="NCBI Taxonomy" id="1093978"/>
    <lineage>
        <taxon>Eukaryota</taxon>
        <taxon>Metazoa</taxon>
        <taxon>Spiralia</taxon>
        <taxon>Lophotrochozoa</taxon>
        <taxon>Mollusca</taxon>
        <taxon>Gastropoda</taxon>
        <taxon>Heterobranchia</taxon>
        <taxon>Euthyneura</taxon>
        <taxon>Panpulmonata</taxon>
        <taxon>Sacoglossa</taxon>
        <taxon>Placobranchoidea</taxon>
        <taxon>Plakobranchidae</taxon>
        <taxon>Elysia</taxon>
    </lineage>
</organism>
<gene>
    <name evidence="1" type="ORF">ElyMa_004422400</name>
</gene>
<reference evidence="1 2" key="1">
    <citation type="journal article" date="2021" name="Elife">
        <title>Chloroplast acquisition without the gene transfer in kleptoplastic sea slugs, Plakobranchus ocellatus.</title>
        <authorList>
            <person name="Maeda T."/>
            <person name="Takahashi S."/>
            <person name="Yoshida T."/>
            <person name="Shimamura S."/>
            <person name="Takaki Y."/>
            <person name="Nagai Y."/>
            <person name="Toyoda A."/>
            <person name="Suzuki Y."/>
            <person name="Arimoto A."/>
            <person name="Ishii H."/>
            <person name="Satoh N."/>
            <person name="Nishiyama T."/>
            <person name="Hasebe M."/>
            <person name="Maruyama T."/>
            <person name="Minagawa J."/>
            <person name="Obokata J."/>
            <person name="Shigenobu S."/>
        </authorList>
    </citation>
    <scope>NUCLEOTIDE SEQUENCE [LARGE SCALE GENOMIC DNA]</scope>
</reference>
<accession>A0AAV4HCB7</accession>
<evidence type="ECO:0000313" key="2">
    <source>
        <dbReference type="Proteomes" id="UP000762676"/>
    </source>
</evidence>
<proteinExistence type="predicted"/>
<dbReference type="Proteomes" id="UP000762676">
    <property type="component" value="Unassembled WGS sequence"/>
</dbReference>
<name>A0AAV4HCB7_9GAST</name>
<dbReference type="AlphaFoldDB" id="A0AAV4HCB7"/>
<evidence type="ECO:0000313" key="1">
    <source>
        <dbReference type="EMBL" id="GFR95199.1"/>
    </source>
</evidence>
<comment type="caution">
    <text evidence="1">The sequence shown here is derived from an EMBL/GenBank/DDBJ whole genome shotgun (WGS) entry which is preliminary data.</text>
</comment>
<protein>
    <submittedName>
        <fullName evidence="1">Pol polyprotein</fullName>
    </submittedName>
</protein>